<evidence type="ECO:0000313" key="15">
    <source>
        <dbReference type="EMBL" id="CAB3238232.1"/>
    </source>
</evidence>
<dbReference type="PROSITE" id="PS00010">
    <property type="entry name" value="ASX_HYDROXYL"/>
    <property type="match status" value="2"/>
</dbReference>
<dbReference type="InterPro" id="IPR018097">
    <property type="entry name" value="EGF_Ca-bd_CS"/>
</dbReference>
<dbReference type="InterPro" id="IPR000152">
    <property type="entry name" value="EGF-type_Asp/Asn_hydroxyl_site"/>
</dbReference>
<dbReference type="EMBL" id="LR784541">
    <property type="protein sequence ID" value="CAB3238232.1"/>
    <property type="molecule type" value="mRNA"/>
</dbReference>
<evidence type="ECO:0000256" key="1">
    <source>
        <dbReference type="ARBA" id="ARBA00004479"/>
    </source>
</evidence>
<comment type="subcellular location">
    <subcellularLocation>
        <location evidence="1">Membrane</location>
        <topology evidence="1">Single-pass type I membrane protein</topology>
    </subcellularLocation>
</comment>
<feature type="signal peptide" evidence="13">
    <location>
        <begin position="1"/>
        <end position="27"/>
    </location>
</feature>
<dbReference type="SMART" id="SM00179">
    <property type="entry name" value="EGF_CA"/>
    <property type="match status" value="3"/>
</dbReference>
<evidence type="ECO:0000256" key="7">
    <source>
        <dbReference type="ARBA" id="ARBA00023136"/>
    </source>
</evidence>
<evidence type="ECO:0000256" key="4">
    <source>
        <dbReference type="ARBA" id="ARBA00022729"/>
    </source>
</evidence>
<sequence length="521" mass="56670">MSTNFVHLLVVLSASLMALTGIAVGKSAETTEVPCPQRCNLFNGVCAPDGQCSCDEGWEGDNCNECIVKTGCMHGSCDQPWQCNCDEGWGGKNCDEDLQYCERHEPCSNGATCVNDRRGGYECACTEGFTGRTCDVAKQPSTVQSAPTTPRQDSAADFSHMCRNGGTCLYGNQIIGCERCACPDGYGGKHCEAFLRMCNTRPCANGGQCENLPGGFKCKCTKGYTGRDCTIDVNECHTLGSNACANNGRCINNIGSYDCLCAEGYEGTRCEMPTRRMPPRQRLNPLTRFFPTITTASPTSTKAESAGVYNGEVEKAPVRPALKKTFEYKNKPEPERQIVTNVKVTHIVEQVVDSPAVGASPQGQASVSVVQAVTFAFLGVAVALFIGIAAFLWFHCSRRQHRAAEAQCADTEIPSSSRAPSVYSQQRTDNRSSFVSTQEEPRKQRDSAYLKNTDYRPTEAARPHRQARPGSAIRTSVSSQRPVDGLYVALPQEGSVARHAERDTLHVEESRAFLPHGRSMH</sequence>
<evidence type="ECO:0000256" key="12">
    <source>
        <dbReference type="SAM" id="Phobius"/>
    </source>
</evidence>
<dbReference type="Pfam" id="PF00008">
    <property type="entry name" value="EGF"/>
    <property type="match status" value="2"/>
</dbReference>
<keyword evidence="9" id="KW-0325">Glycoprotein</keyword>
<keyword evidence="6 12" id="KW-1133">Transmembrane helix</keyword>
<feature type="transmembrane region" description="Helical" evidence="12">
    <location>
        <begin position="372"/>
        <end position="394"/>
    </location>
</feature>
<feature type="disulfide bond" evidence="10">
    <location>
        <begin position="125"/>
        <end position="134"/>
    </location>
</feature>
<keyword evidence="3 12" id="KW-0812">Transmembrane</keyword>
<evidence type="ECO:0000256" key="8">
    <source>
        <dbReference type="ARBA" id="ARBA00023157"/>
    </source>
</evidence>
<feature type="disulfide bond" evidence="10">
    <location>
        <begin position="261"/>
        <end position="270"/>
    </location>
</feature>
<dbReference type="InterPro" id="IPR009030">
    <property type="entry name" value="Growth_fac_rcpt_cys_sf"/>
</dbReference>
<dbReference type="FunFam" id="2.10.25.10:FF:000230">
    <property type="entry name" value="Delta-like protein"/>
    <property type="match status" value="1"/>
</dbReference>
<evidence type="ECO:0000259" key="14">
    <source>
        <dbReference type="PROSITE" id="PS50026"/>
    </source>
</evidence>
<dbReference type="SUPFAM" id="SSF57196">
    <property type="entry name" value="EGF/Laminin"/>
    <property type="match status" value="1"/>
</dbReference>
<feature type="disulfide bond" evidence="10">
    <location>
        <begin position="54"/>
        <end position="63"/>
    </location>
</feature>
<dbReference type="PROSITE" id="PS50026">
    <property type="entry name" value="EGF_3"/>
    <property type="match status" value="5"/>
</dbReference>
<evidence type="ECO:0000256" key="9">
    <source>
        <dbReference type="ARBA" id="ARBA00023180"/>
    </source>
</evidence>
<feature type="domain" description="EGF-like" evidence="14">
    <location>
        <begin position="31"/>
        <end position="64"/>
    </location>
</feature>
<dbReference type="GO" id="GO:0005509">
    <property type="term" value="F:calcium ion binding"/>
    <property type="evidence" value="ECO:0007669"/>
    <property type="project" value="InterPro"/>
</dbReference>
<feature type="region of interest" description="Disordered" evidence="11">
    <location>
        <begin position="409"/>
        <end position="479"/>
    </location>
</feature>
<dbReference type="FunFam" id="2.10.25.10:FF:000064">
    <property type="entry name" value="Delta-like protein"/>
    <property type="match status" value="1"/>
</dbReference>
<dbReference type="PROSITE" id="PS00022">
    <property type="entry name" value="EGF_1"/>
    <property type="match status" value="5"/>
</dbReference>
<dbReference type="AlphaFoldDB" id="A0A6F9DBT9"/>
<feature type="compositionally biased region" description="Basic and acidic residues" evidence="11">
    <location>
        <begin position="439"/>
        <end position="462"/>
    </location>
</feature>
<feature type="disulfide bond" evidence="10">
    <location>
        <begin position="220"/>
        <end position="229"/>
    </location>
</feature>
<keyword evidence="5" id="KW-0677">Repeat</keyword>
<feature type="disulfide bond" evidence="10">
    <location>
        <begin position="182"/>
        <end position="191"/>
    </location>
</feature>
<dbReference type="FunFam" id="2.10.25.10:FF:000125">
    <property type="entry name" value="Neurogenic locus notch protein-like"/>
    <property type="match status" value="1"/>
</dbReference>
<name>A0A6F9DBT9_9ASCI</name>
<evidence type="ECO:0000256" key="2">
    <source>
        <dbReference type="ARBA" id="ARBA00022536"/>
    </source>
</evidence>
<proteinExistence type="evidence at transcript level"/>
<dbReference type="GO" id="GO:0000902">
    <property type="term" value="P:cell morphogenesis"/>
    <property type="evidence" value="ECO:0007669"/>
    <property type="project" value="UniProtKB-ARBA"/>
</dbReference>
<feature type="chain" id="PRO_5026282730" evidence="13">
    <location>
        <begin position="28"/>
        <end position="521"/>
    </location>
</feature>
<dbReference type="GO" id="GO:0042063">
    <property type="term" value="P:gliogenesis"/>
    <property type="evidence" value="ECO:0007669"/>
    <property type="project" value="UniProtKB-ARBA"/>
</dbReference>
<dbReference type="InterPro" id="IPR051022">
    <property type="entry name" value="Notch_Cell-Fate_Det"/>
</dbReference>
<dbReference type="Pfam" id="PF07645">
    <property type="entry name" value="EGF_CA"/>
    <property type="match status" value="1"/>
</dbReference>
<dbReference type="FunFam" id="2.10.25.10:FF:000018">
    <property type="entry name" value="Delta-like 1"/>
    <property type="match status" value="1"/>
</dbReference>
<keyword evidence="8 10" id="KW-1015">Disulfide bond</keyword>
<dbReference type="Gene3D" id="2.10.25.10">
    <property type="entry name" value="Laminin"/>
    <property type="match status" value="5"/>
</dbReference>
<dbReference type="GO" id="GO:0048666">
    <property type="term" value="P:neuron development"/>
    <property type="evidence" value="ECO:0007669"/>
    <property type="project" value="UniProtKB-ARBA"/>
</dbReference>
<feature type="compositionally biased region" description="Polar residues" evidence="11">
    <location>
        <begin position="413"/>
        <end position="438"/>
    </location>
</feature>
<dbReference type="PROSITE" id="PS01187">
    <property type="entry name" value="EGF_CA"/>
    <property type="match status" value="1"/>
</dbReference>
<dbReference type="SUPFAM" id="SSF57184">
    <property type="entry name" value="Growth factor receptor domain"/>
    <property type="match status" value="1"/>
</dbReference>
<keyword evidence="4 13" id="KW-0732">Signal</keyword>
<dbReference type="InterPro" id="IPR000742">
    <property type="entry name" value="EGF"/>
</dbReference>
<reference evidence="15" key="1">
    <citation type="submission" date="2020-04" db="EMBL/GenBank/DDBJ databases">
        <authorList>
            <person name="Neveu A P."/>
        </authorList>
    </citation>
    <scope>NUCLEOTIDE SEQUENCE</scope>
    <source>
        <tissue evidence="15">Whole embryo</tissue>
    </source>
</reference>
<comment type="caution">
    <text evidence="10">Lacks conserved residue(s) required for the propagation of feature annotation.</text>
</comment>
<keyword evidence="2 10" id="KW-0245">EGF-like domain</keyword>
<dbReference type="SMART" id="SM00181">
    <property type="entry name" value="EGF"/>
    <property type="match status" value="6"/>
</dbReference>
<protein>
    <submittedName>
        <fullName evidence="15">Delta-like protein</fullName>
    </submittedName>
</protein>
<feature type="domain" description="EGF-like" evidence="14">
    <location>
        <begin position="151"/>
        <end position="192"/>
    </location>
</feature>
<dbReference type="InterPro" id="IPR049883">
    <property type="entry name" value="NOTCH1_EGF-like"/>
</dbReference>
<evidence type="ECO:0000256" key="6">
    <source>
        <dbReference type="ARBA" id="ARBA00022989"/>
    </source>
</evidence>
<organism evidence="15">
    <name type="scientific">Phallusia mammillata</name>
    <dbReference type="NCBI Taxonomy" id="59560"/>
    <lineage>
        <taxon>Eukaryota</taxon>
        <taxon>Metazoa</taxon>
        <taxon>Chordata</taxon>
        <taxon>Tunicata</taxon>
        <taxon>Ascidiacea</taxon>
        <taxon>Phlebobranchia</taxon>
        <taxon>Ascidiidae</taxon>
        <taxon>Phallusia</taxon>
    </lineage>
</organism>
<dbReference type="Pfam" id="PF21700">
    <property type="entry name" value="EGF_DL_JAG"/>
    <property type="match status" value="1"/>
</dbReference>
<dbReference type="GO" id="GO:0005886">
    <property type="term" value="C:plasma membrane"/>
    <property type="evidence" value="ECO:0007669"/>
    <property type="project" value="UniProtKB-ARBA"/>
</dbReference>
<evidence type="ECO:0000256" key="11">
    <source>
        <dbReference type="SAM" id="MobiDB-lite"/>
    </source>
</evidence>
<feature type="domain" description="EGF-like" evidence="14">
    <location>
        <begin position="97"/>
        <end position="135"/>
    </location>
</feature>
<dbReference type="InterPro" id="IPR001881">
    <property type="entry name" value="EGF-like_Ca-bd_dom"/>
</dbReference>
<accession>A0A6F9DBT9</accession>
<evidence type="ECO:0000256" key="5">
    <source>
        <dbReference type="ARBA" id="ARBA00022737"/>
    </source>
</evidence>
<evidence type="ECO:0000256" key="13">
    <source>
        <dbReference type="SAM" id="SignalP"/>
    </source>
</evidence>
<feature type="domain" description="EGF-like" evidence="14">
    <location>
        <begin position="194"/>
        <end position="230"/>
    </location>
</feature>
<feature type="domain" description="EGF-like" evidence="14">
    <location>
        <begin position="232"/>
        <end position="271"/>
    </location>
</feature>
<dbReference type="PANTHER" id="PTHR24049">
    <property type="entry name" value="CRUMBS FAMILY MEMBER"/>
    <property type="match status" value="1"/>
</dbReference>
<gene>
    <name evidence="15" type="primary">Dlk1</name>
</gene>
<evidence type="ECO:0000256" key="10">
    <source>
        <dbReference type="PROSITE-ProRule" id="PRU00076"/>
    </source>
</evidence>
<dbReference type="PROSITE" id="PS01186">
    <property type="entry name" value="EGF_2"/>
    <property type="match status" value="5"/>
</dbReference>
<dbReference type="CDD" id="cd00054">
    <property type="entry name" value="EGF_CA"/>
    <property type="match status" value="4"/>
</dbReference>
<evidence type="ECO:0000256" key="3">
    <source>
        <dbReference type="ARBA" id="ARBA00022692"/>
    </source>
</evidence>
<keyword evidence="7 12" id="KW-0472">Membrane</keyword>